<dbReference type="EMBL" id="AABGFX010000004">
    <property type="protein sequence ID" value="EAH3127151.1"/>
    <property type="molecule type" value="Genomic_DNA"/>
</dbReference>
<proteinExistence type="predicted"/>
<dbReference type="Proteomes" id="UP000566597">
    <property type="component" value="Unassembled WGS sequence"/>
</dbReference>
<dbReference type="Proteomes" id="UP000371553">
    <property type="component" value="Unassembled WGS sequence"/>
</dbReference>
<accession>A0A463NQL1</accession>
<dbReference type="EMBL" id="AANOZB010000005">
    <property type="protein sequence ID" value="EDP8410279.1"/>
    <property type="molecule type" value="Genomic_DNA"/>
</dbReference>
<evidence type="ECO:0000313" key="14">
    <source>
        <dbReference type="Proteomes" id="UP000470497"/>
    </source>
</evidence>
<evidence type="ECO:0000313" key="4">
    <source>
        <dbReference type="EMBL" id="EAG9857060.1"/>
    </source>
</evidence>
<reference evidence="11" key="3">
    <citation type="submission" date="2022-06" db="EMBL/GenBank/DDBJ databases">
        <title>Complete genomes of Listeria monocytogenes strains L58-55 and 6179.</title>
        <authorList>
            <person name="Schmitz-Esser S."/>
            <person name="Tibbs-Cortes B.W."/>
        </authorList>
    </citation>
    <scope>NUCLEOTIDE SEQUENCE</scope>
    <source>
        <strain evidence="11">L58-55</strain>
    </source>
</reference>
<dbReference type="EMBL" id="CP098507">
    <property type="protein sequence ID" value="UUJ78564.1"/>
    <property type="molecule type" value="Genomic_DNA"/>
</dbReference>
<dbReference type="EMBL" id="AAAPCR010000002">
    <property type="protein sequence ID" value="EAD8145051.1"/>
    <property type="molecule type" value="Genomic_DNA"/>
</dbReference>
<protein>
    <submittedName>
        <fullName evidence="10">Uncharacterized protein</fullName>
    </submittedName>
</protein>
<dbReference type="EMBL" id="AAAIJX010000004">
    <property type="protein sequence ID" value="EAC4482857.1"/>
    <property type="molecule type" value="Genomic_DNA"/>
</dbReference>
<dbReference type="Proteomes" id="UP000529135">
    <property type="component" value="Unassembled WGS sequence"/>
</dbReference>
<evidence type="ECO:0000313" key="10">
    <source>
        <dbReference type="EMBL" id="EDP8410279.1"/>
    </source>
</evidence>
<evidence type="ECO:0000313" key="19">
    <source>
        <dbReference type="Proteomes" id="UP000548826"/>
    </source>
</evidence>
<dbReference type="EMBL" id="AAARIE010000003">
    <property type="protein sequence ID" value="EAE2659361.1"/>
    <property type="molecule type" value="Genomic_DNA"/>
</dbReference>
<dbReference type="Proteomes" id="UP000478945">
    <property type="component" value="Unassembled WGS sequence"/>
</dbReference>
<evidence type="ECO:0000313" key="1">
    <source>
        <dbReference type="EMBL" id="EAC4482857.1"/>
    </source>
</evidence>
<dbReference type="EMBL" id="AABEVT010000003">
    <property type="protein sequence ID" value="EAH0252071.1"/>
    <property type="molecule type" value="Genomic_DNA"/>
</dbReference>
<evidence type="ECO:0000313" key="11">
    <source>
        <dbReference type="EMBL" id="UUJ78564.1"/>
    </source>
</evidence>
<evidence type="ECO:0000313" key="6">
    <source>
        <dbReference type="EMBL" id="EAH0252071.1"/>
    </source>
</evidence>
<dbReference type="Proteomes" id="UP000383365">
    <property type="component" value="Unassembled WGS sequence"/>
</dbReference>
<evidence type="ECO:0000313" key="8">
    <source>
        <dbReference type="EMBL" id="EAH3127151.1"/>
    </source>
</evidence>
<dbReference type="Proteomes" id="UP000413786">
    <property type="component" value="Unassembled WGS sequence"/>
</dbReference>
<evidence type="ECO:0000313" key="17">
    <source>
        <dbReference type="Proteomes" id="UP000525068"/>
    </source>
</evidence>
<dbReference type="RefSeq" id="WP_031669234.1">
    <property type="nucleotide sequence ID" value="NZ_BAAFVI010000023.1"/>
</dbReference>
<organism evidence="10 14">
    <name type="scientific">Listeria monocytogenes</name>
    <dbReference type="NCBI Taxonomy" id="1639"/>
    <lineage>
        <taxon>Bacteria</taxon>
        <taxon>Bacillati</taxon>
        <taxon>Bacillota</taxon>
        <taxon>Bacilli</taxon>
        <taxon>Bacillales</taxon>
        <taxon>Listeriaceae</taxon>
        <taxon>Listeria</taxon>
    </lineage>
</organism>
<evidence type="ECO:0000313" key="20">
    <source>
        <dbReference type="Proteomes" id="UP000566597"/>
    </source>
</evidence>
<evidence type="ECO:0000313" key="12">
    <source>
        <dbReference type="Proteomes" id="UP000371553"/>
    </source>
</evidence>
<name>A0A463NQL1_LISMN</name>
<evidence type="ECO:0000313" key="13">
    <source>
        <dbReference type="Proteomes" id="UP000413786"/>
    </source>
</evidence>
<dbReference type="EMBL" id="AABEVI010000004">
    <property type="protein sequence ID" value="EAH0218270.1"/>
    <property type="molecule type" value="Genomic_DNA"/>
</dbReference>
<evidence type="ECO:0000313" key="9">
    <source>
        <dbReference type="EMBL" id="ECL0131030.1"/>
    </source>
</evidence>
<dbReference type="Proteomes" id="UP000525068">
    <property type="component" value="Unassembled WGS sequence"/>
</dbReference>
<evidence type="ECO:0000313" key="3">
    <source>
        <dbReference type="EMBL" id="EAE2659361.1"/>
    </source>
</evidence>
<evidence type="ECO:0000313" key="15">
    <source>
        <dbReference type="Proteomes" id="UP000478945"/>
    </source>
</evidence>
<dbReference type="Proteomes" id="UP000517258">
    <property type="component" value="Unassembled WGS sequence"/>
</dbReference>
<gene>
    <name evidence="11" type="ORF">BES38_09325</name>
    <name evidence="2" type="ORF">CD20_03095</name>
    <name evidence="7" type="ORF">D4271_07385</name>
    <name evidence="4" type="ORF">D4C60_08650</name>
    <name evidence="5" type="ORF">D4D89_08075</name>
    <name evidence="6" type="ORF">D4U23_06675</name>
    <name evidence="8" type="ORF">D5M70_07520</name>
    <name evidence="1" type="ORF">E0I39_08140</name>
    <name evidence="3" type="ORF">E1V33_04245</name>
    <name evidence="9" type="ORF">FJU19_07980</name>
    <name evidence="10" type="ORF">G3R95_001842</name>
</gene>
<evidence type="ECO:0000313" key="18">
    <source>
        <dbReference type="Proteomes" id="UP000529135"/>
    </source>
</evidence>
<reference evidence="2 12" key="1">
    <citation type="submission" date="2018-06" db="EMBL/GenBank/DDBJ databases">
        <authorList>
            <consortium name="GenomeTrakr: Next Generation Sequencing Network for Food Pathogen Tracability"/>
        </authorList>
    </citation>
    <scope>NUCLEOTIDE SEQUENCE [LARGE SCALE GENOMIC DNA]</scope>
    <source>
        <strain evidence="2 12">NYAG13B12507-5</strain>
    </source>
</reference>
<evidence type="ECO:0000313" key="2">
    <source>
        <dbReference type="EMBL" id="EAD8145051.1"/>
    </source>
</evidence>
<evidence type="ECO:0000313" key="5">
    <source>
        <dbReference type="EMBL" id="EAH0218270.1"/>
    </source>
</evidence>
<reference evidence="10 14" key="2">
    <citation type="submission" date="2020-02" db="EMBL/GenBank/DDBJ databases">
        <authorList>
            <person name="Ashton P.M."/>
            <person name="Dallman T."/>
            <person name="Nair S."/>
            <person name="De Pinna E."/>
            <person name="Peters T."/>
            <person name="Grant K."/>
        </authorList>
    </citation>
    <scope>NUCLEOTIDE SEQUENCE [LARGE SCALE GENOMIC DNA]</scope>
    <source>
        <strain evidence="6 20">406731</strain>
        <strain evidence="4 19">429821</strain>
        <strain evidence="7 17">562417</strain>
        <strain evidence="8 18">562428</strain>
        <strain evidence="5 16">563356</strain>
        <strain evidence="1 13">688377</strain>
        <strain evidence="9 15">760311</strain>
        <strain evidence="10 14">883775</strain>
        <strain evidence="3">RL15000161</strain>
    </source>
</reference>
<dbReference type="EMBL" id="AABFMV010000004">
    <property type="protein sequence ID" value="EAH1615227.1"/>
    <property type="molecule type" value="Genomic_DNA"/>
</dbReference>
<dbReference type="Proteomes" id="UP000548826">
    <property type="component" value="Unassembled WGS sequence"/>
</dbReference>
<sequence length="241" mass="26284">MLSVCRSKYTKSDLCKNQEFLESQKKGYSDPTYDYKAGYPRPHEAWAFDANGNIDKEKSAEVSEKIGEWSTYVLMLVIPGPEELLIAGFLVKVGGKVSSKTISWGATKFGAKGSGNAGKILENANYAQKTFGNKFSAEGSKIYSKLAGEHINTIDDLVKVIESGKVKVSDLPVEYIVRDGNTLILNTRTSQALTQAGIPRAQWNAVNRTGNQLFEELLTGQLNRNKLPASGIESVRPSGGN</sequence>
<dbReference type="Proteomes" id="UP000470497">
    <property type="component" value="Unassembled WGS sequence"/>
</dbReference>
<evidence type="ECO:0000313" key="16">
    <source>
        <dbReference type="Proteomes" id="UP000517258"/>
    </source>
</evidence>
<dbReference type="EMBL" id="AABEQV010000004">
    <property type="protein sequence ID" value="EAG9857060.1"/>
    <property type="molecule type" value="Genomic_DNA"/>
</dbReference>
<dbReference type="Proteomes" id="UP000193519">
    <property type="component" value="Chromosome"/>
</dbReference>
<evidence type="ECO:0000313" key="7">
    <source>
        <dbReference type="EMBL" id="EAH1615227.1"/>
    </source>
</evidence>
<dbReference type="EMBL" id="AAJEKY010000004">
    <property type="protein sequence ID" value="ECL0131030.1"/>
    <property type="molecule type" value="Genomic_DNA"/>
</dbReference>
<dbReference type="AlphaFoldDB" id="A0A463NQL1"/>